<protein>
    <recommendedName>
        <fullName evidence="17">Apolipoprotein Eb</fullName>
    </recommendedName>
</protein>
<evidence type="ECO:0000313" key="15">
    <source>
        <dbReference type="EMBL" id="CAL1610359.1"/>
    </source>
</evidence>
<dbReference type="AlphaFoldDB" id="A0AAV2MAM8"/>
<proteinExistence type="inferred from homology"/>
<feature type="region of interest" description="Disordered" evidence="13">
    <location>
        <begin position="9"/>
        <end position="44"/>
    </location>
</feature>
<dbReference type="GO" id="GO:0033344">
    <property type="term" value="P:cholesterol efflux"/>
    <property type="evidence" value="ECO:0007669"/>
    <property type="project" value="TreeGrafter"/>
</dbReference>
<keyword evidence="14" id="KW-0812">Transmembrane</keyword>
<dbReference type="GO" id="GO:0034364">
    <property type="term" value="C:high-density lipoprotein particle"/>
    <property type="evidence" value="ECO:0007669"/>
    <property type="project" value="TreeGrafter"/>
</dbReference>
<evidence type="ECO:0000256" key="2">
    <source>
        <dbReference type="ARBA" id="ARBA00008788"/>
    </source>
</evidence>
<dbReference type="GO" id="GO:1903561">
    <property type="term" value="C:extracellular vesicle"/>
    <property type="evidence" value="ECO:0007669"/>
    <property type="project" value="TreeGrafter"/>
</dbReference>
<keyword evidence="14" id="KW-1133">Transmembrane helix</keyword>
<dbReference type="Pfam" id="PF04691">
    <property type="entry name" value="ApoC-I"/>
    <property type="match status" value="1"/>
</dbReference>
<dbReference type="GO" id="GO:0042627">
    <property type="term" value="C:chylomicron"/>
    <property type="evidence" value="ECO:0007669"/>
    <property type="project" value="TreeGrafter"/>
</dbReference>
<keyword evidence="6" id="KW-0964">Secreted</keyword>
<dbReference type="GO" id="GO:0008203">
    <property type="term" value="P:cholesterol metabolic process"/>
    <property type="evidence" value="ECO:0007669"/>
    <property type="project" value="TreeGrafter"/>
</dbReference>
<keyword evidence="5" id="KW-0813">Transport</keyword>
<feature type="transmembrane region" description="Helical" evidence="14">
    <location>
        <begin position="63"/>
        <end position="85"/>
    </location>
</feature>
<evidence type="ECO:0000256" key="3">
    <source>
        <dbReference type="ARBA" id="ARBA00009204"/>
    </source>
</evidence>
<keyword evidence="11" id="KW-0446">Lipid-binding</keyword>
<dbReference type="InterPro" id="IPR000074">
    <property type="entry name" value="ApoA_E"/>
</dbReference>
<dbReference type="EMBL" id="OZ035829">
    <property type="protein sequence ID" value="CAL1610359.1"/>
    <property type="molecule type" value="Genomic_DNA"/>
</dbReference>
<evidence type="ECO:0000256" key="9">
    <source>
        <dbReference type="ARBA" id="ARBA00022737"/>
    </source>
</evidence>
<dbReference type="InterPro" id="IPR050163">
    <property type="entry name" value="Apolipoprotein_A1/A4/E"/>
</dbReference>
<dbReference type="Gene3D" id="4.10.260.30">
    <property type="entry name" value="Apolipoprotein C-I"/>
    <property type="match status" value="1"/>
</dbReference>
<dbReference type="Gene3D" id="1.20.120.20">
    <property type="entry name" value="Apolipoprotein"/>
    <property type="match status" value="2"/>
</dbReference>
<evidence type="ECO:0008006" key="17">
    <source>
        <dbReference type="Google" id="ProtNLM"/>
    </source>
</evidence>
<dbReference type="GO" id="GO:0120020">
    <property type="term" value="F:cholesterol transfer activity"/>
    <property type="evidence" value="ECO:0007669"/>
    <property type="project" value="TreeGrafter"/>
</dbReference>
<dbReference type="SUPFAM" id="SSF58113">
    <property type="entry name" value="Apolipoprotein A-I"/>
    <property type="match status" value="1"/>
</dbReference>
<evidence type="ECO:0000256" key="13">
    <source>
        <dbReference type="SAM" id="MobiDB-lite"/>
    </source>
</evidence>
<evidence type="ECO:0000256" key="12">
    <source>
        <dbReference type="ARBA" id="ARBA00056320"/>
    </source>
</evidence>
<dbReference type="GO" id="GO:0034361">
    <property type="term" value="C:very-low-density lipoprotein particle"/>
    <property type="evidence" value="ECO:0007669"/>
    <property type="project" value="TreeGrafter"/>
</dbReference>
<keyword evidence="16" id="KW-1185">Reference proteome</keyword>
<dbReference type="PANTHER" id="PTHR18976">
    <property type="entry name" value="APOLIPOPROTEIN"/>
    <property type="match status" value="1"/>
</dbReference>
<dbReference type="GO" id="GO:0005543">
    <property type="term" value="F:phospholipid binding"/>
    <property type="evidence" value="ECO:0007669"/>
    <property type="project" value="TreeGrafter"/>
</dbReference>
<keyword evidence="7" id="KW-0272">Extracellular matrix</keyword>
<feature type="compositionally biased region" description="Pro residues" evidence="13">
    <location>
        <begin position="22"/>
        <end position="41"/>
    </location>
</feature>
<keyword evidence="8" id="KW-0732">Signal</keyword>
<keyword evidence="10" id="KW-0445">Lipid transport</keyword>
<dbReference type="Pfam" id="PF01442">
    <property type="entry name" value="Apolipoprotein"/>
    <property type="match status" value="1"/>
</dbReference>
<dbReference type="Proteomes" id="UP001497482">
    <property type="component" value="Chromosome 7"/>
</dbReference>
<name>A0AAV2MAM8_KNICA</name>
<keyword evidence="9" id="KW-0677">Repeat</keyword>
<accession>A0AAV2MAM8</accession>
<sequence length="458" mass="51354">MVLLQGVRWKQDSEQTNHHPAPRGPPPSRAHPAPLPLPPLPQLHWRPYKSAQRERSRTERSSGVICSTINMKAVALILALVVIGASARSLPETPQALQDAVDKFWQHINDLNQKADGAVQTIKASQLSRELDTLITDTMAELTTYKDNVQTKLAPYTDISANQMAQDLQLLTSRLQQDMLEAKERSTEYLGELKIMVEQNTDDVRGRASTYTNKLKKRLNKDTEEIFNTVATYMGELQSRTSQNMETVRGHVEPYMQQASETANQKFTDITALLQSQAEGLGQTLESQAAGVRTQMEETVDGLRTALEGNIDKLTEIIQPYAAKIREQIETIAEKVKETTHRPLGICSFIKRNADTGQTNASGSLHLCPPKKQKKITANMKLYLAIAVLVLAFVAYTEAQEATVEERFNQFGQQMTEMGKTVAEKVKTAAEDFQNNENVQKAKDWFQEQIDKLTAQFN</sequence>
<organism evidence="15 16">
    <name type="scientific">Knipowitschia caucasica</name>
    <name type="common">Caucasian dwarf goby</name>
    <name type="synonym">Pomatoschistus caucasicus</name>
    <dbReference type="NCBI Taxonomy" id="637954"/>
    <lineage>
        <taxon>Eukaryota</taxon>
        <taxon>Metazoa</taxon>
        <taxon>Chordata</taxon>
        <taxon>Craniata</taxon>
        <taxon>Vertebrata</taxon>
        <taxon>Euteleostomi</taxon>
        <taxon>Actinopterygii</taxon>
        <taxon>Neopterygii</taxon>
        <taxon>Teleostei</taxon>
        <taxon>Neoteleostei</taxon>
        <taxon>Acanthomorphata</taxon>
        <taxon>Gobiaria</taxon>
        <taxon>Gobiiformes</taxon>
        <taxon>Gobioidei</taxon>
        <taxon>Gobiidae</taxon>
        <taxon>Gobiinae</taxon>
        <taxon>Knipowitschia</taxon>
    </lineage>
</organism>
<dbReference type="InterPro" id="IPR006781">
    <property type="entry name" value="ApoC-I"/>
</dbReference>
<evidence type="ECO:0000256" key="5">
    <source>
        <dbReference type="ARBA" id="ARBA00022448"/>
    </source>
</evidence>
<evidence type="ECO:0000256" key="6">
    <source>
        <dbReference type="ARBA" id="ARBA00022525"/>
    </source>
</evidence>
<evidence type="ECO:0000256" key="7">
    <source>
        <dbReference type="ARBA" id="ARBA00022530"/>
    </source>
</evidence>
<comment type="function">
    <text evidence="12">APOE is an apolipoprotein, a protein associating with lipid particles, that mainly functions in lipoprotein-mediated lipid transport between organs via the plasma and interstitial fluids. APOE is a core component of plasma lipoproteins and is involved in their production, conversion and clearance. Apolipoproteins are amphipathic molecules that interact both with lipids of the lipoprotein particle core and the aqueous environment of the plasma.</text>
</comment>
<comment type="subcellular location">
    <subcellularLocation>
        <location evidence="1">Secreted</location>
        <location evidence="1">Extracellular space</location>
        <location evidence="1">Extracellular matrix</location>
    </subcellularLocation>
</comment>
<comment type="similarity">
    <text evidence="3">Belongs to the apolipoprotein C1 family.</text>
</comment>
<dbReference type="GO" id="GO:0055090">
    <property type="term" value="P:acylglycerol homeostasis"/>
    <property type="evidence" value="ECO:0007669"/>
    <property type="project" value="TreeGrafter"/>
</dbReference>
<evidence type="ECO:0000256" key="10">
    <source>
        <dbReference type="ARBA" id="ARBA00023055"/>
    </source>
</evidence>
<dbReference type="InterPro" id="IPR043081">
    <property type="entry name" value="ApoC-1_sf"/>
</dbReference>
<comment type="subunit">
    <text evidence="4">Homotetramer.</text>
</comment>
<dbReference type="GO" id="GO:0034362">
    <property type="term" value="C:low-density lipoprotein particle"/>
    <property type="evidence" value="ECO:0007669"/>
    <property type="project" value="TreeGrafter"/>
</dbReference>
<evidence type="ECO:0000256" key="4">
    <source>
        <dbReference type="ARBA" id="ARBA00011881"/>
    </source>
</evidence>
<evidence type="ECO:0000256" key="8">
    <source>
        <dbReference type="ARBA" id="ARBA00022729"/>
    </source>
</evidence>
<evidence type="ECO:0000256" key="11">
    <source>
        <dbReference type="ARBA" id="ARBA00023121"/>
    </source>
</evidence>
<evidence type="ECO:0000256" key="1">
    <source>
        <dbReference type="ARBA" id="ARBA00004498"/>
    </source>
</evidence>
<dbReference type="PANTHER" id="PTHR18976:SF2">
    <property type="entry name" value="APOLIPOPROTEIN E"/>
    <property type="match status" value="1"/>
</dbReference>
<keyword evidence="14" id="KW-0472">Membrane</keyword>
<gene>
    <name evidence="15" type="ORF">KC01_LOCUS36993</name>
</gene>
<dbReference type="GO" id="GO:0060228">
    <property type="term" value="F:phosphatidylcholine-sterol O-acyltransferase activator activity"/>
    <property type="evidence" value="ECO:0007669"/>
    <property type="project" value="TreeGrafter"/>
</dbReference>
<dbReference type="FunFam" id="1.20.120.20:FF:000010">
    <property type="entry name" value="Apolipoprotein E"/>
    <property type="match status" value="1"/>
</dbReference>
<reference evidence="15 16" key="1">
    <citation type="submission" date="2024-04" db="EMBL/GenBank/DDBJ databases">
        <authorList>
            <person name="Waldvogel A.-M."/>
            <person name="Schoenle A."/>
        </authorList>
    </citation>
    <scope>NUCLEOTIDE SEQUENCE [LARGE SCALE GENOMIC DNA]</scope>
</reference>
<comment type="similarity">
    <text evidence="2">Belongs to the apolipoprotein A1/A4/E family.</text>
</comment>
<dbReference type="GO" id="GO:0042157">
    <property type="term" value="P:lipoprotein metabolic process"/>
    <property type="evidence" value="ECO:0007669"/>
    <property type="project" value="InterPro"/>
</dbReference>
<dbReference type="GO" id="GO:0033700">
    <property type="term" value="P:phospholipid efflux"/>
    <property type="evidence" value="ECO:0007669"/>
    <property type="project" value="TreeGrafter"/>
</dbReference>
<evidence type="ECO:0000313" key="16">
    <source>
        <dbReference type="Proteomes" id="UP001497482"/>
    </source>
</evidence>
<evidence type="ECO:0000256" key="14">
    <source>
        <dbReference type="SAM" id="Phobius"/>
    </source>
</evidence>